<reference evidence="13 14" key="1">
    <citation type="submission" date="2022-01" db="EMBL/GenBank/DDBJ databases">
        <title>A high-quality chromosome-level genome assembly of rohu carp, Labeo rohita.</title>
        <authorList>
            <person name="Arick M.A. II"/>
            <person name="Hsu C.-Y."/>
            <person name="Magbanua Z."/>
            <person name="Pechanova O."/>
            <person name="Grover C."/>
            <person name="Miller E."/>
            <person name="Thrash A."/>
            <person name="Ezzel L."/>
            <person name="Alam S."/>
            <person name="Benzie J."/>
            <person name="Hamilton M."/>
            <person name="Karsi A."/>
            <person name="Lawrence M.L."/>
            <person name="Peterson D.G."/>
        </authorList>
    </citation>
    <scope>NUCLEOTIDE SEQUENCE [LARGE SCALE GENOMIC DNA]</scope>
    <source>
        <strain evidence="14">BAU-BD-2019</strain>
        <tissue evidence="13">Blood</tissue>
    </source>
</reference>
<comment type="similarity">
    <text evidence="2">Belongs to the glycosyltransferase 29 family.</text>
</comment>
<keyword evidence="3" id="KW-0328">Glycosyltransferase</keyword>
<evidence type="ECO:0000256" key="10">
    <source>
        <dbReference type="ARBA" id="ARBA00023157"/>
    </source>
</evidence>
<dbReference type="InterPro" id="IPR051757">
    <property type="entry name" value="Beta-gal_alpha2-3_sialyltrans"/>
</dbReference>
<keyword evidence="4" id="KW-0808">Transferase</keyword>
<dbReference type="CDD" id="cd23966">
    <property type="entry name" value="GT29_ST3GAL1_2"/>
    <property type="match status" value="1"/>
</dbReference>
<dbReference type="InterPro" id="IPR001675">
    <property type="entry name" value="Glyco_trans_29"/>
</dbReference>
<comment type="caution">
    <text evidence="13">The sequence shown here is derived from an EMBL/GenBank/DDBJ whole genome shotgun (WGS) entry which is preliminary data.</text>
</comment>
<name>A0ABQ8LR89_LABRO</name>
<sequence length="807" mass="92973">MNISNRVTPRYITLLLSFMTVFLLFTQTPTDMTIDSFDDSIFEASCSCKTCVMGFMDDDWFVYRYNPNISPLLNRKNSVLRRDTYKWWRGLQPSSLRVNYTEVVDQMFSLFPDKDHYADAGPDRCRTCAVVGNSANLLGSHYGSLIDFHDVVIRINKGPTKGYEKDVGSKTTHRIMYPESAVDLDDSTHLVLFPFKIRDMQWLISTFTTGHITRTYTRVKSSIKAEENKVMILHPAFIKYVYEKWLLRHGRYPSTGFITIIFALHICDQVNVFGFGASSTGTWHHYFDRSRTHFKGGPHGGDFENKTMHQLQQRNKITIHKGEAKNSGAKVSREVGYADRVFSRYPGFGNSRCDISTVYNFMPCLQESTGAKMSLLMHYRGSCKMAVICVIIFCMLLVFHPPVDEVSEVMCACKDCVRQQTHSLWFNELYDLSGLQKNKNEGNYEAVVEKLFSLFPDNTQYSDASPKRCRTCAVIGNSGNLKGSRYGHLIDLHDFVIRINMGPTKGYETDVGSKTTHRFIYPESATDVGNSTYLVLTPFKVLDMDTYKKVRPSVKANRRKVMILHPAFIKYVHEIWLLKHGKYPSTGFLSIIFALHVCDRVSTFGFGADQYGNWYHYFEKTSHKLRTGAHSGSFEFNTMMQLYLENKIQVMILHPGFIKYVHEIWLLKRGKYPSTGFLGIIFALHVCDRISTFRFGADQYGNWYHYFEKTSHKVCTGAHSGSFEFDTMMQLYLENLGVQRAIARGFIKYVHEIWLLKRGKYPSTGFLGIIFVFADLFILHGEKMLCHLTRTMHLLFNSAYENFYKDS</sequence>
<dbReference type="PANTHER" id="PTHR46032:SF6">
    <property type="entry name" value="CMP-N-ACETYLNEURAMINATE-BETA-GALACTOSAMIDE-ALPHA-2,3-SIALYLTRANSFERASE 1"/>
    <property type="match status" value="1"/>
</dbReference>
<evidence type="ECO:0000256" key="9">
    <source>
        <dbReference type="ARBA" id="ARBA00023136"/>
    </source>
</evidence>
<feature type="transmembrane region" description="Helical" evidence="12">
    <location>
        <begin position="6"/>
        <end position="25"/>
    </location>
</feature>
<dbReference type="PANTHER" id="PTHR46032">
    <property type="entry name" value="ALPHA-2,3-SIALYLTRANSFERASE ST3GAL I ISOFORM X1"/>
    <property type="match status" value="1"/>
</dbReference>
<keyword evidence="11" id="KW-0325">Glycoprotein</keyword>
<dbReference type="Gene3D" id="3.90.1480.20">
    <property type="entry name" value="Glycosyl transferase family 29"/>
    <property type="match status" value="3"/>
</dbReference>
<dbReference type="Proteomes" id="UP000830375">
    <property type="component" value="Unassembled WGS sequence"/>
</dbReference>
<accession>A0ABQ8LR89</accession>
<keyword evidence="9 12" id="KW-0472">Membrane</keyword>
<dbReference type="InterPro" id="IPR038578">
    <property type="entry name" value="GT29-like_sf"/>
</dbReference>
<evidence type="ECO:0000256" key="5">
    <source>
        <dbReference type="ARBA" id="ARBA00022692"/>
    </source>
</evidence>
<keyword evidence="6" id="KW-0735">Signal-anchor</keyword>
<proteinExistence type="inferred from homology"/>
<evidence type="ECO:0000256" key="1">
    <source>
        <dbReference type="ARBA" id="ARBA00004323"/>
    </source>
</evidence>
<gene>
    <name evidence="13" type="ORF">H4Q32_006519</name>
</gene>
<evidence type="ECO:0000256" key="8">
    <source>
        <dbReference type="ARBA" id="ARBA00023034"/>
    </source>
</evidence>
<evidence type="ECO:0000313" key="13">
    <source>
        <dbReference type="EMBL" id="KAI2653140.1"/>
    </source>
</evidence>
<dbReference type="Pfam" id="PF00777">
    <property type="entry name" value="Glyco_transf_29"/>
    <property type="match status" value="3"/>
</dbReference>
<evidence type="ECO:0000256" key="11">
    <source>
        <dbReference type="ARBA" id="ARBA00023180"/>
    </source>
</evidence>
<evidence type="ECO:0000256" key="12">
    <source>
        <dbReference type="SAM" id="Phobius"/>
    </source>
</evidence>
<keyword evidence="7 12" id="KW-1133">Transmembrane helix</keyword>
<evidence type="ECO:0000256" key="4">
    <source>
        <dbReference type="ARBA" id="ARBA00022679"/>
    </source>
</evidence>
<dbReference type="EMBL" id="JACTAM010000019">
    <property type="protein sequence ID" value="KAI2653140.1"/>
    <property type="molecule type" value="Genomic_DNA"/>
</dbReference>
<keyword evidence="8" id="KW-0333">Golgi apparatus</keyword>
<evidence type="ECO:0000256" key="2">
    <source>
        <dbReference type="ARBA" id="ARBA00006003"/>
    </source>
</evidence>
<keyword evidence="5 12" id="KW-0812">Transmembrane</keyword>
<keyword evidence="10" id="KW-1015">Disulfide bond</keyword>
<evidence type="ECO:0000313" key="14">
    <source>
        <dbReference type="Proteomes" id="UP000830375"/>
    </source>
</evidence>
<protein>
    <submittedName>
        <fullName evidence="13">CMP-N-acetylneuraminate-beta-galactosamide-alpha-2,3-sialyltransferase 1</fullName>
    </submittedName>
</protein>
<evidence type="ECO:0000256" key="7">
    <source>
        <dbReference type="ARBA" id="ARBA00022989"/>
    </source>
</evidence>
<comment type="subcellular location">
    <subcellularLocation>
        <location evidence="1">Golgi apparatus membrane</location>
        <topology evidence="1">Single-pass type II membrane protein</topology>
    </subcellularLocation>
</comment>
<evidence type="ECO:0000256" key="3">
    <source>
        <dbReference type="ARBA" id="ARBA00022676"/>
    </source>
</evidence>
<keyword evidence="14" id="KW-1185">Reference proteome</keyword>
<organism evidence="13 14">
    <name type="scientific">Labeo rohita</name>
    <name type="common">Indian major carp</name>
    <name type="synonym">Cyprinus rohita</name>
    <dbReference type="NCBI Taxonomy" id="84645"/>
    <lineage>
        <taxon>Eukaryota</taxon>
        <taxon>Metazoa</taxon>
        <taxon>Chordata</taxon>
        <taxon>Craniata</taxon>
        <taxon>Vertebrata</taxon>
        <taxon>Euteleostomi</taxon>
        <taxon>Actinopterygii</taxon>
        <taxon>Neopterygii</taxon>
        <taxon>Teleostei</taxon>
        <taxon>Ostariophysi</taxon>
        <taxon>Cypriniformes</taxon>
        <taxon>Cyprinidae</taxon>
        <taxon>Labeoninae</taxon>
        <taxon>Labeonini</taxon>
        <taxon>Labeo</taxon>
    </lineage>
</organism>
<evidence type="ECO:0000256" key="6">
    <source>
        <dbReference type="ARBA" id="ARBA00022968"/>
    </source>
</evidence>